<dbReference type="SUPFAM" id="SSF55856">
    <property type="entry name" value="Cytochrome b5-like heme/steroid binding domain"/>
    <property type="match status" value="1"/>
</dbReference>
<keyword evidence="2 6" id="KW-0349">Heme</keyword>
<dbReference type="Pfam" id="PF00173">
    <property type="entry name" value="Cyt-b5"/>
    <property type="match status" value="1"/>
</dbReference>
<dbReference type="InterPro" id="IPR008259">
    <property type="entry name" value="FMN_hydac_DH_AS"/>
</dbReference>
<dbReference type="PROSITE" id="PS00557">
    <property type="entry name" value="FMN_HYDROXY_ACID_DH_1"/>
    <property type="match status" value="1"/>
</dbReference>
<dbReference type="GO" id="GO:0016491">
    <property type="term" value="F:oxidoreductase activity"/>
    <property type="evidence" value="ECO:0007669"/>
    <property type="project" value="UniProtKB-KW"/>
</dbReference>
<keyword evidence="3 6" id="KW-0479">Metal-binding</keyword>
<dbReference type="PROSITE" id="PS00191">
    <property type="entry name" value="CYTOCHROME_B5_1"/>
    <property type="match status" value="1"/>
</dbReference>
<feature type="domain" description="FMN hydroxy acid dehydrogenase" evidence="9">
    <location>
        <begin position="102"/>
        <end position="433"/>
    </location>
</feature>
<evidence type="ECO:0000256" key="6">
    <source>
        <dbReference type="RuleBase" id="RU362121"/>
    </source>
</evidence>
<dbReference type="PANTHER" id="PTHR10578:SF104">
    <property type="entry name" value="CYTOCHROME B2, MITOCHONDRIAL-RELATED"/>
    <property type="match status" value="1"/>
</dbReference>
<keyword evidence="5 6" id="KW-0408">Iron</keyword>
<comment type="cofactor">
    <cofactor evidence="1">
        <name>FMN</name>
        <dbReference type="ChEBI" id="CHEBI:58210"/>
    </cofactor>
</comment>
<feature type="region of interest" description="Disordered" evidence="7">
    <location>
        <begin position="248"/>
        <end position="289"/>
    </location>
</feature>
<gene>
    <name evidence="10" type="ORF">N0V93_007486</name>
</gene>
<dbReference type="InterPro" id="IPR013785">
    <property type="entry name" value="Aldolase_TIM"/>
</dbReference>
<evidence type="ECO:0000259" key="9">
    <source>
        <dbReference type="PROSITE" id="PS51349"/>
    </source>
</evidence>
<dbReference type="PANTHER" id="PTHR10578">
    <property type="entry name" value="S -2-HYDROXY-ACID OXIDASE-RELATED"/>
    <property type="match status" value="1"/>
</dbReference>
<evidence type="ECO:0000256" key="3">
    <source>
        <dbReference type="ARBA" id="ARBA00022723"/>
    </source>
</evidence>
<evidence type="ECO:0000313" key="10">
    <source>
        <dbReference type="EMBL" id="KAJ4390013.1"/>
    </source>
</evidence>
<dbReference type="InterPro" id="IPR036400">
    <property type="entry name" value="Cyt_B5-like_heme/steroid_sf"/>
</dbReference>
<dbReference type="SUPFAM" id="SSF51395">
    <property type="entry name" value="FMN-linked oxidoreductases"/>
    <property type="match status" value="1"/>
</dbReference>
<dbReference type="GO" id="GO:0020037">
    <property type="term" value="F:heme binding"/>
    <property type="evidence" value="ECO:0007669"/>
    <property type="project" value="UniProtKB-UniRule"/>
</dbReference>
<sequence length="433" mass="47419">MLSGSEIAQHRSADSCWLVIHGKVYDVTTFLDKHPGGRAILLKQAGADATKEFDKIHSEDIVNDLPSGSFLGELDSSTAGALNAPQVADDTSAVTINSKEVLPLAMCVRATDFEAEAKKVLNRRSWIYVISSANSGQSLTDNLDSWSRVTFRPRVLRNVGNFELMHGLVRKGLHAVMSTASSKPLEKIMERYEEEIAKAGGKETNPSRLFFQLYIPTDRQKAITLVRKVKAAGYKGLWITVDTPTLGKRTQDRRKQAEEALEDGRDHSTTATPVGTNNNENEFAPAVGARPVPGQISPMICWDDLEWIREEWTGPIVLKGIQTAEDARLAAEYDCQGILLSNHGGRQQHSAPNGLATLLEIRAYCPEVLEKLEVYLDGGCRDGADILKALALGATAVGIGRPFLYAMAAYGSKGVEKLIDSEYQMREMSGLDE</sequence>
<dbReference type="InterPro" id="IPR000262">
    <property type="entry name" value="FMN-dep_DH"/>
</dbReference>
<name>A0A9W8YTR8_9PEZI</name>
<accession>A0A9W8YTR8</accession>
<feature type="domain" description="Cytochrome b5 heme-binding" evidence="8">
    <location>
        <begin position="1"/>
        <end position="75"/>
    </location>
</feature>
<reference evidence="10" key="1">
    <citation type="submission" date="2022-10" db="EMBL/GenBank/DDBJ databases">
        <title>Tapping the CABI collections for fungal endophytes: first genome assemblies for Collariella, Neodidymelliopsis, Ascochyta clinopodiicola, Didymella pomorum, Didymosphaeria variabile, Neocosmospora piperis and Neocucurbitaria cava.</title>
        <authorList>
            <person name="Hill R."/>
        </authorList>
    </citation>
    <scope>NUCLEOTIDE SEQUENCE</scope>
    <source>
        <strain evidence="10">IMI 355082</strain>
    </source>
</reference>
<evidence type="ECO:0000313" key="11">
    <source>
        <dbReference type="Proteomes" id="UP001140453"/>
    </source>
</evidence>
<evidence type="ECO:0000259" key="8">
    <source>
        <dbReference type="PROSITE" id="PS50255"/>
    </source>
</evidence>
<keyword evidence="4" id="KW-0560">Oxidoreductase</keyword>
<dbReference type="SMART" id="SM01117">
    <property type="entry name" value="Cyt-b5"/>
    <property type="match status" value="1"/>
</dbReference>
<evidence type="ECO:0000256" key="4">
    <source>
        <dbReference type="ARBA" id="ARBA00023002"/>
    </source>
</evidence>
<dbReference type="PRINTS" id="PR00363">
    <property type="entry name" value="CYTOCHROMEB5"/>
</dbReference>
<dbReference type="EMBL" id="JAPEVB010000004">
    <property type="protein sequence ID" value="KAJ4390013.1"/>
    <property type="molecule type" value="Genomic_DNA"/>
</dbReference>
<dbReference type="InterPro" id="IPR018506">
    <property type="entry name" value="Cyt_B5_heme-BS"/>
</dbReference>
<organism evidence="10 11">
    <name type="scientific">Gnomoniopsis smithogilvyi</name>
    <dbReference type="NCBI Taxonomy" id="1191159"/>
    <lineage>
        <taxon>Eukaryota</taxon>
        <taxon>Fungi</taxon>
        <taxon>Dikarya</taxon>
        <taxon>Ascomycota</taxon>
        <taxon>Pezizomycotina</taxon>
        <taxon>Sordariomycetes</taxon>
        <taxon>Sordariomycetidae</taxon>
        <taxon>Diaporthales</taxon>
        <taxon>Gnomoniaceae</taxon>
        <taxon>Gnomoniopsis</taxon>
    </lineage>
</organism>
<dbReference type="GO" id="GO:0046872">
    <property type="term" value="F:metal ion binding"/>
    <property type="evidence" value="ECO:0007669"/>
    <property type="project" value="UniProtKB-UniRule"/>
</dbReference>
<protein>
    <submittedName>
        <fullName evidence="10">Uncharacterized protein</fullName>
    </submittedName>
</protein>
<dbReference type="PROSITE" id="PS50255">
    <property type="entry name" value="CYTOCHROME_B5_2"/>
    <property type="match status" value="1"/>
</dbReference>
<dbReference type="InterPro" id="IPR037396">
    <property type="entry name" value="FMN_HAD"/>
</dbReference>
<comment type="similarity">
    <text evidence="6">Belongs to the cytochrome b5 family.</text>
</comment>
<evidence type="ECO:0000256" key="5">
    <source>
        <dbReference type="ARBA" id="ARBA00023004"/>
    </source>
</evidence>
<evidence type="ECO:0000256" key="7">
    <source>
        <dbReference type="SAM" id="MobiDB-lite"/>
    </source>
</evidence>
<dbReference type="Gene3D" id="3.20.20.70">
    <property type="entry name" value="Aldolase class I"/>
    <property type="match status" value="2"/>
</dbReference>
<dbReference type="InterPro" id="IPR001199">
    <property type="entry name" value="Cyt_B5-like_heme/steroid-bd"/>
</dbReference>
<feature type="compositionally biased region" description="Polar residues" evidence="7">
    <location>
        <begin position="269"/>
        <end position="281"/>
    </location>
</feature>
<proteinExistence type="inferred from homology"/>
<feature type="compositionally biased region" description="Basic and acidic residues" evidence="7">
    <location>
        <begin position="249"/>
        <end position="268"/>
    </location>
</feature>
<comment type="caution">
    <text evidence="10">The sequence shown here is derived from an EMBL/GenBank/DDBJ whole genome shotgun (WGS) entry which is preliminary data.</text>
</comment>
<dbReference type="OrthoDB" id="1925334at2759"/>
<evidence type="ECO:0000256" key="1">
    <source>
        <dbReference type="ARBA" id="ARBA00001917"/>
    </source>
</evidence>
<dbReference type="Gene3D" id="3.10.120.10">
    <property type="entry name" value="Cytochrome b5-like heme/steroid binding domain"/>
    <property type="match status" value="1"/>
</dbReference>
<evidence type="ECO:0000256" key="2">
    <source>
        <dbReference type="ARBA" id="ARBA00022617"/>
    </source>
</evidence>
<dbReference type="Pfam" id="PF01070">
    <property type="entry name" value="FMN_dh"/>
    <property type="match status" value="1"/>
</dbReference>
<keyword evidence="11" id="KW-1185">Reference proteome</keyword>
<dbReference type="Proteomes" id="UP001140453">
    <property type="component" value="Unassembled WGS sequence"/>
</dbReference>
<dbReference type="PROSITE" id="PS51349">
    <property type="entry name" value="FMN_HYDROXY_ACID_DH_2"/>
    <property type="match status" value="1"/>
</dbReference>
<dbReference type="AlphaFoldDB" id="A0A9W8YTR8"/>